<evidence type="ECO:0000313" key="6">
    <source>
        <dbReference type="EMBL" id="RWX49162.1"/>
    </source>
</evidence>
<dbReference type="EMBL" id="MTKP01000074">
    <property type="protein sequence ID" value="RWX49162.1"/>
    <property type="molecule type" value="Genomic_DNA"/>
</dbReference>
<comment type="caution">
    <text evidence="6">The sequence shown here is derived from an EMBL/GenBank/DDBJ whole genome shotgun (WGS) entry which is preliminary data.</text>
</comment>
<proteinExistence type="predicted"/>
<dbReference type="InterPro" id="IPR045864">
    <property type="entry name" value="aa-tRNA-synth_II/BPL/LPL"/>
</dbReference>
<dbReference type="GO" id="GO:0004824">
    <property type="term" value="F:lysine-tRNA ligase activity"/>
    <property type="evidence" value="ECO:0007669"/>
    <property type="project" value="UniProtKB-EC"/>
</dbReference>
<organism evidence="6 7">
    <name type="scientific">Candidatus Electrothrix communis</name>
    <dbReference type="NCBI Taxonomy" id="1859133"/>
    <lineage>
        <taxon>Bacteria</taxon>
        <taxon>Pseudomonadati</taxon>
        <taxon>Thermodesulfobacteriota</taxon>
        <taxon>Desulfobulbia</taxon>
        <taxon>Desulfobulbales</taxon>
        <taxon>Desulfobulbaceae</taxon>
        <taxon>Candidatus Electrothrix</taxon>
    </lineage>
</organism>
<gene>
    <name evidence="6" type="ORF">VT98_10747</name>
</gene>
<dbReference type="GO" id="GO:0005829">
    <property type="term" value="C:cytosol"/>
    <property type="evidence" value="ECO:0007669"/>
    <property type="project" value="TreeGrafter"/>
</dbReference>
<dbReference type="InterPro" id="IPR006195">
    <property type="entry name" value="aa-tRNA-synth_II"/>
</dbReference>
<name>A0A3S3RC17_9BACT</name>
<dbReference type="InterPro" id="IPR004364">
    <property type="entry name" value="Aa-tRNA-synt_II"/>
</dbReference>
<dbReference type="PANTHER" id="PTHR42918">
    <property type="entry name" value="LYSYL-TRNA SYNTHETASE"/>
    <property type="match status" value="1"/>
</dbReference>
<evidence type="ECO:0000259" key="5">
    <source>
        <dbReference type="PROSITE" id="PS50862"/>
    </source>
</evidence>
<dbReference type="CDD" id="cd04322">
    <property type="entry name" value="LysRS_N"/>
    <property type="match status" value="1"/>
</dbReference>
<dbReference type="InterPro" id="IPR044136">
    <property type="entry name" value="Lys-tRNA-ligase_II_N"/>
</dbReference>
<dbReference type="InterPro" id="IPR018149">
    <property type="entry name" value="Lys-tRNA-synth_II_C"/>
</dbReference>
<keyword evidence="7" id="KW-1185">Reference proteome</keyword>
<dbReference type="PANTHER" id="PTHR42918:SF15">
    <property type="entry name" value="LYSINE--TRNA LIGASE, CHLOROPLASTIC_MITOCHONDRIAL"/>
    <property type="match status" value="1"/>
</dbReference>
<dbReference type="Pfam" id="PF00152">
    <property type="entry name" value="tRNA-synt_2"/>
    <property type="match status" value="1"/>
</dbReference>
<dbReference type="SUPFAM" id="SSF55681">
    <property type="entry name" value="Class II aaRS and biotin synthetases"/>
    <property type="match status" value="1"/>
</dbReference>
<dbReference type="AlphaFoldDB" id="A0A3S3RC17"/>
<dbReference type="GO" id="GO:0006430">
    <property type="term" value="P:lysyl-tRNA aminoacylation"/>
    <property type="evidence" value="ECO:0007669"/>
    <property type="project" value="InterPro"/>
</dbReference>
<keyword evidence="4 6" id="KW-0030">Aminoacyl-tRNA synthetase</keyword>
<evidence type="ECO:0000256" key="4">
    <source>
        <dbReference type="ARBA" id="ARBA00023146"/>
    </source>
</evidence>
<evidence type="ECO:0000256" key="2">
    <source>
        <dbReference type="ARBA" id="ARBA00022741"/>
    </source>
</evidence>
<evidence type="ECO:0000256" key="3">
    <source>
        <dbReference type="ARBA" id="ARBA00022840"/>
    </source>
</evidence>
<keyword evidence="2" id="KW-0547">Nucleotide-binding</keyword>
<evidence type="ECO:0000313" key="7">
    <source>
        <dbReference type="Proteomes" id="UP000288086"/>
    </source>
</evidence>
<dbReference type="SUPFAM" id="SSF50249">
    <property type="entry name" value="Nucleic acid-binding proteins"/>
    <property type="match status" value="1"/>
</dbReference>
<accession>A0A3S3RC17</accession>
<keyword evidence="3" id="KW-0067">ATP-binding</keyword>
<dbReference type="GO" id="GO:0005524">
    <property type="term" value="F:ATP binding"/>
    <property type="evidence" value="ECO:0007669"/>
    <property type="project" value="UniProtKB-KW"/>
</dbReference>
<dbReference type="Gene3D" id="2.40.50.140">
    <property type="entry name" value="Nucleic acid-binding proteins"/>
    <property type="match status" value="1"/>
</dbReference>
<dbReference type="PROSITE" id="PS50862">
    <property type="entry name" value="AA_TRNA_LIGASE_II"/>
    <property type="match status" value="1"/>
</dbReference>
<keyword evidence="1 6" id="KW-0436">Ligase</keyword>
<dbReference type="EC" id="6.1.1.6" evidence="6"/>
<protein>
    <submittedName>
        <fullName evidence="6">tRNA synthetases class II (D, K and N)</fullName>
        <ecNumber evidence="6">6.1.1.6</ecNumber>
    </submittedName>
</protein>
<dbReference type="GO" id="GO:0000049">
    <property type="term" value="F:tRNA binding"/>
    <property type="evidence" value="ECO:0007669"/>
    <property type="project" value="TreeGrafter"/>
</dbReference>
<sequence>DIVGVEGKLFKTKTGEPSLDASRLYMITKSLRPLPEKFHGLTDVETRYRQRYVDLIVNPEVRDTFRKRGEIIRLIRDFLTERGFMEVETPMMQPVPGGATAKPFKTHHNALDMDLFLRIAPELYLKRLLVGGFERVFEINRNFRNEGLSTRHNPEFTMLEFYQAYATYEDLMDLTEEMVSSVATQVCGSAEIVYQAFR</sequence>
<dbReference type="Proteomes" id="UP000288086">
    <property type="component" value="Unassembled WGS sequence"/>
</dbReference>
<evidence type="ECO:0000256" key="1">
    <source>
        <dbReference type="ARBA" id="ARBA00022598"/>
    </source>
</evidence>
<dbReference type="Gene3D" id="3.30.930.10">
    <property type="entry name" value="Bira Bifunctional Protein, Domain 2"/>
    <property type="match status" value="1"/>
</dbReference>
<dbReference type="InterPro" id="IPR012340">
    <property type="entry name" value="NA-bd_OB-fold"/>
</dbReference>
<reference evidence="6 7" key="1">
    <citation type="submission" date="2017-01" db="EMBL/GenBank/DDBJ databases">
        <title>The cable genome- insights into the physiology and evolution of filamentous bacteria capable of sulfide oxidation via long distance electron transfer.</title>
        <authorList>
            <person name="Schreiber L."/>
            <person name="Bjerg J.T."/>
            <person name="Boggild A."/>
            <person name="Van De Vossenberg J."/>
            <person name="Meysman F."/>
            <person name="Nielsen L.P."/>
            <person name="Schramm A."/>
            <person name="Kjeldsen K.U."/>
        </authorList>
    </citation>
    <scope>NUCLEOTIDE SEQUENCE [LARGE SCALE GENOMIC DNA]</scope>
    <source>
        <strain evidence="6">A1</strain>
    </source>
</reference>
<feature type="non-terminal residue" evidence="6">
    <location>
        <position position="1"/>
    </location>
</feature>
<feature type="domain" description="Aminoacyl-transfer RNA synthetases class-II family profile" evidence="5">
    <location>
        <begin position="65"/>
        <end position="198"/>
    </location>
</feature>
<dbReference type="PRINTS" id="PR00982">
    <property type="entry name" value="TRNASYNTHLYS"/>
</dbReference>